<keyword evidence="2" id="KW-1185">Reference proteome</keyword>
<sequence length="85" mass="9949">MVWSICDGNPRFYQSNFKFPSFLEGPCGLREPFLILWTHYQPLVDSMGEISSFCGFRVKCFQPRHVPFWIQVVILLPEYTAKAET</sequence>
<evidence type="ECO:0000313" key="2">
    <source>
        <dbReference type="Proteomes" id="UP000663760"/>
    </source>
</evidence>
<dbReference type="Proteomes" id="UP000663760">
    <property type="component" value="Chromosome 18"/>
</dbReference>
<reference evidence="1" key="1">
    <citation type="submission" date="2020-02" db="EMBL/GenBank/DDBJ databases">
        <authorList>
            <person name="Scholz U."/>
            <person name="Mascher M."/>
            <person name="Fiebig A."/>
        </authorList>
    </citation>
    <scope>NUCLEOTIDE SEQUENCE</scope>
</reference>
<accession>A0A7I8LLS2</accession>
<gene>
    <name evidence="1" type="ORF">SI8410_18021719</name>
</gene>
<protein>
    <submittedName>
        <fullName evidence="1">Uncharacterized protein</fullName>
    </submittedName>
</protein>
<proteinExistence type="predicted"/>
<dbReference type="AlphaFoldDB" id="A0A7I8LLS2"/>
<evidence type="ECO:0000313" key="1">
    <source>
        <dbReference type="EMBL" id="CAA7411041.1"/>
    </source>
</evidence>
<organism evidence="1 2">
    <name type="scientific">Spirodela intermedia</name>
    <name type="common">Intermediate duckweed</name>
    <dbReference type="NCBI Taxonomy" id="51605"/>
    <lineage>
        <taxon>Eukaryota</taxon>
        <taxon>Viridiplantae</taxon>
        <taxon>Streptophyta</taxon>
        <taxon>Embryophyta</taxon>
        <taxon>Tracheophyta</taxon>
        <taxon>Spermatophyta</taxon>
        <taxon>Magnoliopsida</taxon>
        <taxon>Liliopsida</taxon>
        <taxon>Araceae</taxon>
        <taxon>Lemnoideae</taxon>
        <taxon>Spirodela</taxon>
    </lineage>
</organism>
<name>A0A7I8LLS2_SPIIN</name>
<dbReference type="EMBL" id="LR746281">
    <property type="protein sequence ID" value="CAA7411041.1"/>
    <property type="molecule type" value="Genomic_DNA"/>
</dbReference>